<feature type="chain" id="PRO_5011738886" description="Altered inheritance of mitochondria protein 6" evidence="2">
    <location>
        <begin position="19"/>
        <end position="262"/>
    </location>
</feature>
<dbReference type="InterPro" id="IPR017946">
    <property type="entry name" value="PLC-like_Pdiesterase_TIM-brl"/>
</dbReference>
<dbReference type="InterPro" id="IPR039559">
    <property type="entry name" value="AIM6_PI-PLC-like_dom"/>
</dbReference>
<dbReference type="SUPFAM" id="SSF51695">
    <property type="entry name" value="PLC-like phosphodiesterases"/>
    <property type="match status" value="1"/>
</dbReference>
<dbReference type="RefSeq" id="WP_093920807.1">
    <property type="nucleotide sequence ID" value="NZ_FONW01000009.1"/>
</dbReference>
<gene>
    <name evidence="3" type="ORF">SAMN05216283_109127</name>
</gene>
<organism evidence="3 4">
    <name type="scientific">Sunxiuqinia elliptica</name>
    <dbReference type="NCBI Taxonomy" id="655355"/>
    <lineage>
        <taxon>Bacteria</taxon>
        <taxon>Pseudomonadati</taxon>
        <taxon>Bacteroidota</taxon>
        <taxon>Bacteroidia</taxon>
        <taxon>Marinilabiliales</taxon>
        <taxon>Prolixibacteraceae</taxon>
        <taxon>Sunxiuqinia</taxon>
    </lineage>
</organism>
<dbReference type="PANTHER" id="PTHR31571">
    <property type="entry name" value="ALTERED INHERITANCE OF MITOCHONDRIA PROTEIN 6"/>
    <property type="match status" value="1"/>
</dbReference>
<dbReference type="GO" id="GO:0008081">
    <property type="term" value="F:phosphoric diester hydrolase activity"/>
    <property type="evidence" value="ECO:0007669"/>
    <property type="project" value="InterPro"/>
</dbReference>
<accession>A0A1I2JU52</accession>
<feature type="signal peptide" evidence="2">
    <location>
        <begin position="1"/>
        <end position="18"/>
    </location>
</feature>
<evidence type="ECO:0000256" key="1">
    <source>
        <dbReference type="ARBA" id="ARBA00014286"/>
    </source>
</evidence>
<evidence type="ECO:0000313" key="3">
    <source>
        <dbReference type="EMBL" id="SFF56657.1"/>
    </source>
</evidence>
<proteinExistence type="predicted"/>
<name>A0A1I2JU52_9BACT</name>
<evidence type="ECO:0000256" key="2">
    <source>
        <dbReference type="SAM" id="SignalP"/>
    </source>
</evidence>
<keyword evidence="4" id="KW-1185">Reference proteome</keyword>
<sequence>MKFWLTVAWLLASCMAGAQPIAHAHNDYEHKRPLLDALSFDFRSIEADIYTIGDSLFVAHDFDEIKPGRTLRTLYLNPLQNLIQENGGAVYGDGHSIYLLVDIKDDAVKTYQLLHKILEDYEDCLAVVKNGKQTQRAVQVVVSGNRPMNLMANQKVRYAGYDGRLKDLKTGVEAQLMPWVSDSWTDHFLWNGKGEFPLKEKEHLRQLVEQAKSKGCLLRFWGTPNKTESQRMAIWKELKDAGVAIIGADDLKGLQEFLQTGK</sequence>
<dbReference type="STRING" id="655355.SAMN05216283_109127"/>
<protein>
    <recommendedName>
        <fullName evidence="1">Altered inheritance of mitochondria protein 6</fullName>
    </recommendedName>
</protein>
<keyword evidence="2" id="KW-0732">Signal</keyword>
<evidence type="ECO:0000313" key="4">
    <source>
        <dbReference type="Proteomes" id="UP000198964"/>
    </source>
</evidence>
<dbReference type="InterPro" id="IPR051236">
    <property type="entry name" value="HAT_RTT109-like"/>
</dbReference>
<reference evidence="3 4" key="1">
    <citation type="submission" date="2016-10" db="EMBL/GenBank/DDBJ databases">
        <authorList>
            <person name="de Groot N.N."/>
        </authorList>
    </citation>
    <scope>NUCLEOTIDE SEQUENCE [LARGE SCALE GENOMIC DNA]</scope>
    <source>
        <strain evidence="3 4">CGMCC 1.9156</strain>
    </source>
</reference>
<dbReference type="Proteomes" id="UP000198964">
    <property type="component" value="Unassembled WGS sequence"/>
</dbReference>
<dbReference type="CDD" id="cd08577">
    <property type="entry name" value="PI-PLCc_GDPD_SF_unchar3"/>
    <property type="match status" value="1"/>
</dbReference>
<dbReference type="GO" id="GO:0006629">
    <property type="term" value="P:lipid metabolic process"/>
    <property type="evidence" value="ECO:0007669"/>
    <property type="project" value="InterPro"/>
</dbReference>
<dbReference type="AlphaFoldDB" id="A0A1I2JU52"/>
<dbReference type="EMBL" id="FONW01000009">
    <property type="protein sequence ID" value="SFF56657.1"/>
    <property type="molecule type" value="Genomic_DNA"/>
</dbReference>
<dbReference type="PANTHER" id="PTHR31571:SF1">
    <property type="entry name" value="ALTERED INHERITANCE OF MITOCHONDRIA PROTEIN 6"/>
    <property type="match status" value="1"/>
</dbReference>